<reference evidence="1" key="2">
    <citation type="journal article" date="2018" name="Nat. Commun.">
        <title>Tailed giant Tupanvirus possesses the most complete translational apparatus of the known virosphere.</title>
        <authorList>
            <person name="Abrahao J."/>
            <person name="Silva L."/>
            <person name="Silva L.S."/>
            <person name="Khalil J.Y.B."/>
            <person name="Rodrigues R."/>
            <person name="Arantes T."/>
            <person name="Assis F."/>
            <person name="Boratto P."/>
            <person name="Andrade M."/>
            <person name="Kroon E.G."/>
            <person name="Ribeiro B."/>
            <person name="Bergier I."/>
            <person name="Seligmann H."/>
            <person name="Ghigo E."/>
            <person name="Colson P."/>
            <person name="Levasseur A."/>
            <person name="Kroemer G."/>
            <person name="Raoult D."/>
            <person name="La Scola B."/>
        </authorList>
    </citation>
    <scope>NUCLEOTIDE SEQUENCE [LARGE SCALE GENOMIC DNA]</scope>
    <source>
        <strain evidence="1">Deep ocean</strain>
    </source>
</reference>
<dbReference type="RefSeq" id="YP_010780282.1">
    <property type="nucleotide sequence ID" value="NC_075038.1"/>
</dbReference>
<dbReference type="KEGG" id="vg:80516973"/>
<organism evidence="1">
    <name type="scientific">Tupanvirus deep ocean</name>
    <dbReference type="NCBI Taxonomy" id="2126984"/>
    <lineage>
        <taxon>Viruses</taxon>
        <taxon>Varidnaviria</taxon>
        <taxon>Bamfordvirae</taxon>
        <taxon>Nucleocytoviricota</taxon>
        <taxon>Megaviricetes</taxon>
        <taxon>Imitervirales</taxon>
        <taxon>Mimiviridae</taxon>
        <taxon>Megamimivirinae</taxon>
        <taxon>Tupanvirus</taxon>
        <taxon>Tupanvirus altamarinense</taxon>
    </lineage>
</organism>
<sequence>MMRVGIIFDASILPLNYGAEPRVGFEPTTPFGTRS</sequence>
<evidence type="ECO:0000313" key="1">
    <source>
        <dbReference type="EMBL" id="QKU33674.1"/>
    </source>
</evidence>
<dbReference type="EMBL" id="MF405918">
    <property type="protein sequence ID" value="QKU33674.1"/>
    <property type="molecule type" value="Genomic_DNA"/>
</dbReference>
<name>A0A6N1NDD9_9VIRU</name>
<dbReference type="GeneID" id="80516973"/>
<proteinExistence type="predicted"/>
<accession>A0A6N1NDD9</accession>
<protein>
    <submittedName>
        <fullName evidence="1">Putative ORFan</fullName>
    </submittedName>
</protein>
<reference evidence="1" key="1">
    <citation type="submission" date="2017-06" db="EMBL/GenBank/DDBJ databases">
        <authorList>
            <person name="Assis F.L."/>
            <person name="Abrahao J.S."/>
            <person name="Silva L."/>
            <person name="Khalil J.B."/>
            <person name="Rodrigues R."/>
            <person name="Silva L.S."/>
            <person name="Boratto P."/>
            <person name="Andrade M."/>
            <person name="Kroon E.G."/>
            <person name="Ribeiro B."/>
            <person name="Bergier I."/>
            <person name="Seligmann H."/>
            <person name="Ghigo E."/>
            <person name="Colson P."/>
            <person name="Levasseur A."/>
            <person name="Raoult D."/>
            <person name="Scola B.L."/>
        </authorList>
    </citation>
    <scope>NUCLEOTIDE SEQUENCE</scope>
    <source>
        <strain evidence="1">Deep ocean</strain>
    </source>
</reference>